<accession>A0A919RAK1</accession>
<comment type="similarity">
    <text evidence="1">Belongs to the peptidase S33 family.</text>
</comment>
<evidence type="ECO:0000256" key="4">
    <source>
        <dbReference type="SAM" id="SignalP"/>
    </source>
</evidence>
<evidence type="ECO:0000313" key="7">
    <source>
        <dbReference type="EMBL" id="GII90415.1"/>
    </source>
</evidence>
<dbReference type="InterPro" id="IPR000073">
    <property type="entry name" value="AB_hydrolase_1"/>
</dbReference>
<dbReference type="PANTHER" id="PTHR43248:SF29">
    <property type="entry name" value="TRIPEPTIDYL AMINOPEPTIDASE"/>
    <property type="match status" value="1"/>
</dbReference>
<dbReference type="InterPro" id="IPR029058">
    <property type="entry name" value="AB_hydrolase_fold"/>
</dbReference>
<organism evidence="7 8">
    <name type="scientific">Sinosporangium siamense</name>
    <dbReference type="NCBI Taxonomy" id="1367973"/>
    <lineage>
        <taxon>Bacteria</taxon>
        <taxon>Bacillati</taxon>
        <taxon>Actinomycetota</taxon>
        <taxon>Actinomycetes</taxon>
        <taxon>Streptosporangiales</taxon>
        <taxon>Streptosporangiaceae</taxon>
        <taxon>Sinosporangium</taxon>
    </lineage>
</organism>
<dbReference type="Pfam" id="PF08386">
    <property type="entry name" value="Abhydrolase_4"/>
    <property type="match status" value="1"/>
</dbReference>
<sequence length="474" mass="51068">MRSLTVGLALAVGLLPTPPAAARSGAEWKPCEGTEIPAGMHCAAVEVPVDWADPQGRKITLKLARLKATDPDRRIGSVLHIPGGPGGSGIDLLTSTANDLAELRQRFDLVGYDPRNTETLTPDSCRRPAVPQLAEPRNRREYHAQAAAFSAAFTKCRADDRSGLLGNLDSLSVARDMDAVRAALGEEKLSFMANSYGGVPAAAYMRLFPQRIRAMYLDGVIDQVSGWHSQTLLGFQAMEESFARFADWCGTTTACALHGEDVGKVWRALIRRADRDPLPVESPEFGKGKLTGSLLRWFSYSVDPGPGSERWRAFAAAVDKARRGDGSALATPVLGNSRVWSMPAMIGKTCGDDRGYSGYAQYREFRRQVRKVSPNFGGATFDALGCSGWPRPVANPSRPLPVHDLPPVLGLGTWGDYGITDSLVRLVPGSTTVRYDGPGHVMYAGGDPCAIAHATRYLTDLTLPPQGTVCHPPQ</sequence>
<dbReference type="InterPro" id="IPR051601">
    <property type="entry name" value="Serine_prot/Carboxylest_S33"/>
</dbReference>
<evidence type="ECO:0000256" key="1">
    <source>
        <dbReference type="ARBA" id="ARBA00010088"/>
    </source>
</evidence>
<evidence type="ECO:0000259" key="5">
    <source>
        <dbReference type="Pfam" id="PF00561"/>
    </source>
</evidence>
<feature type="domain" description="AB hydrolase-1" evidence="5">
    <location>
        <begin position="78"/>
        <end position="266"/>
    </location>
</feature>
<keyword evidence="8" id="KW-1185">Reference proteome</keyword>
<evidence type="ECO:0000256" key="2">
    <source>
        <dbReference type="ARBA" id="ARBA00022729"/>
    </source>
</evidence>
<evidence type="ECO:0000259" key="6">
    <source>
        <dbReference type="Pfam" id="PF08386"/>
    </source>
</evidence>
<name>A0A919RAK1_9ACTN</name>
<proteinExistence type="inferred from homology"/>
<dbReference type="Pfam" id="PF00561">
    <property type="entry name" value="Abhydrolase_1"/>
    <property type="match status" value="1"/>
</dbReference>
<dbReference type="InterPro" id="IPR013595">
    <property type="entry name" value="Pept_S33_TAP-like_C"/>
</dbReference>
<dbReference type="Gene3D" id="3.40.50.1820">
    <property type="entry name" value="alpha/beta hydrolase"/>
    <property type="match status" value="1"/>
</dbReference>
<comment type="caution">
    <text evidence="7">The sequence shown here is derived from an EMBL/GenBank/DDBJ whole genome shotgun (WGS) entry which is preliminary data.</text>
</comment>
<protein>
    <submittedName>
        <fullName evidence="7">Peptidase</fullName>
    </submittedName>
</protein>
<keyword evidence="2 4" id="KW-0732">Signal</keyword>
<reference evidence="7" key="1">
    <citation type="submission" date="2021-01" db="EMBL/GenBank/DDBJ databases">
        <title>Whole genome shotgun sequence of Sinosporangium siamense NBRC 109515.</title>
        <authorList>
            <person name="Komaki H."/>
            <person name="Tamura T."/>
        </authorList>
    </citation>
    <scope>NUCLEOTIDE SEQUENCE</scope>
    <source>
        <strain evidence="7">NBRC 109515</strain>
    </source>
</reference>
<evidence type="ECO:0000256" key="3">
    <source>
        <dbReference type="ARBA" id="ARBA00022801"/>
    </source>
</evidence>
<feature type="chain" id="PRO_5037862899" evidence="4">
    <location>
        <begin position="23"/>
        <end position="474"/>
    </location>
</feature>
<gene>
    <name evidence="7" type="ORF">Ssi02_06460</name>
</gene>
<dbReference type="Proteomes" id="UP000606172">
    <property type="component" value="Unassembled WGS sequence"/>
</dbReference>
<feature type="signal peptide" evidence="4">
    <location>
        <begin position="1"/>
        <end position="22"/>
    </location>
</feature>
<dbReference type="EMBL" id="BOOW01000006">
    <property type="protein sequence ID" value="GII90415.1"/>
    <property type="molecule type" value="Genomic_DNA"/>
</dbReference>
<dbReference type="PANTHER" id="PTHR43248">
    <property type="entry name" value="2-SUCCINYL-6-HYDROXY-2,4-CYCLOHEXADIENE-1-CARBOXYLATE SYNTHASE"/>
    <property type="match status" value="1"/>
</dbReference>
<evidence type="ECO:0000313" key="8">
    <source>
        <dbReference type="Proteomes" id="UP000606172"/>
    </source>
</evidence>
<dbReference type="RefSeq" id="WP_204020805.1">
    <property type="nucleotide sequence ID" value="NZ_BOOW01000006.1"/>
</dbReference>
<keyword evidence="3" id="KW-0378">Hydrolase</keyword>
<dbReference type="AlphaFoldDB" id="A0A919RAK1"/>
<feature type="domain" description="Peptidase S33 tripeptidyl aminopeptidase-like C-terminal" evidence="6">
    <location>
        <begin position="382"/>
        <end position="470"/>
    </location>
</feature>
<dbReference type="GO" id="GO:0016787">
    <property type="term" value="F:hydrolase activity"/>
    <property type="evidence" value="ECO:0007669"/>
    <property type="project" value="UniProtKB-KW"/>
</dbReference>
<dbReference type="SUPFAM" id="SSF53474">
    <property type="entry name" value="alpha/beta-Hydrolases"/>
    <property type="match status" value="1"/>
</dbReference>